<accession>A0A9D2MWN0</accession>
<keyword evidence="13 18" id="KW-0862">Zinc</keyword>
<organism evidence="21 22">
    <name type="scientific">Candidatus Acutalibacter pullicola</name>
    <dbReference type="NCBI Taxonomy" id="2838417"/>
    <lineage>
        <taxon>Bacteria</taxon>
        <taxon>Bacillati</taxon>
        <taxon>Bacillota</taxon>
        <taxon>Clostridia</taxon>
        <taxon>Eubacteriales</taxon>
        <taxon>Acutalibacteraceae</taxon>
        <taxon>Acutalibacter</taxon>
    </lineage>
</organism>
<dbReference type="InterPro" id="IPR016037">
    <property type="entry name" value="DHQ_synth_AroB"/>
</dbReference>
<dbReference type="GO" id="GO:0046872">
    <property type="term" value="F:metal ion binding"/>
    <property type="evidence" value="ECO:0007669"/>
    <property type="project" value="UniProtKB-KW"/>
</dbReference>
<keyword evidence="14 18" id="KW-0520">NAD</keyword>
<dbReference type="PIRSF" id="PIRSF001455">
    <property type="entry name" value="DHQ_synth"/>
    <property type="match status" value="1"/>
</dbReference>
<reference evidence="21" key="2">
    <citation type="submission" date="2021-04" db="EMBL/GenBank/DDBJ databases">
        <authorList>
            <person name="Gilroy R."/>
        </authorList>
    </citation>
    <scope>NUCLEOTIDE SEQUENCE</scope>
    <source>
        <strain evidence="21">CHK185-1770</strain>
    </source>
</reference>
<comment type="similarity">
    <text evidence="6 18">Belongs to the sugar phosphate cyclases superfamily. Dehydroquinate synthase family.</text>
</comment>
<evidence type="ECO:0000256" key="1">
    <source>
        <dbReference type="ARBA" id="ARBA00001393"/>
    </source>
</evidence>
<comment type="catalytic activity">
    <reaction evidence="1 18">
        <text>7-phospho-2-dehydro-3-deoxy-D-arabino-heptonate = 3-dehydroquinate + phosphate</text>
        <dbReference type="Rhea" id="RHEA:21968"/>
        <dbReference type="ChEBI" id="CHEBI:32364"/>
        <dbReference type="ChEBI" id="CHEBI:43474"/>
        <dbReference type="ChEBI" id="CHEBI:58394"/>
        <dbReference type="EC" id="4.2.3.4"/>
    </reaction>
</comment>
<dbReference type="InterPro" id="IPR030960">
    <property type="entry name" value="DHQS/DOIS_N"/>
</dbReference>
<evidence type="ECO:0000256" key="11">
    <source>
        <dbReference type="ARBA" id="ARBA00022723"/>
    </source>
</evidence>
<dbReference type="Gene3D" id="1.20.1090.10">
    <property type="entry name" value="Dehydroquinate synthase-like - alpha domain"/>
    <property type="match status" value="1"/>
</dbReference>
<dbReference type="Pfam" id="PF01761">
    <property type="entry name" value="DHQ_synthase"/>
    <property type="match status" value="1"/>
</dbReference>
<comment type="cofactor">
    <cofactor evidence="18">
        <name>Co(2+)</name>
        <dbReference type="ChEBI" id="CHEBI:48828"/>
    </cofactor>
    <cofactor evidence="18">
        <name>Zn(2+)</name>
        <dbReference type="ChEBI" id="CHEBI:29105"/>
    </cofactor>
    <text evidence="18">Binds 1 divalent metal cation per subunit. Can use either Co(2+) or Zn(2+).</text>
</comment>
<dbReference type="EMBL" id="DWXG01000049">
    <property type="protein sequence ID" value="HJB98158.1"/>
    <property type="molecule type" value="Genomic_DNA"/>
</dbReference>
<dbReference type="GO" id="GO:0005737">
    <property type="term" value="C:cytoplasm"/>
    <property type="evidence" value="ECO:0007669"/>
    <property type="project" value="UniProtKB-SubCell"/>
</dbReference>
<evidence type="ECO:0000256" key="6">
    <source>
        <dbReference type="ARBA" id="ARBA00005412"/>
    </source>
</evidence>
<dbReference type="PANTHER" id="PTHR43622:SF7">
    <property type="entry name" value="3-DEHYDROQUINATE SYNTHASE, CHLOROPLASTIC"/>
    <property type="match status" value="1"/>
</dbReference>
<keyword evidence="9 18" id="KW-0963">Cytoplasm</keyword>
<dbReference type="SUPFAM" id="SSF56796">
    <property type="entry name" value="Dehydroquinate synthase-like"/>
    <property type="match status" value="1"/>
</dbReference>
<evidence type="ECO:0000256" key="14">
    <source>
        <dbReference type="ARBA" id="ARBA00023027"/>
    </source>
</evidence>
<comment type="pathway">
    <text evidence="5 18">Metabolic intermediate biosynthesis; chorismate biosynthesis; chorismate from D-erythrose 4-phosphate and phosphoenolpyruvate: step 2/7.</text>
</comment>
<evidence type="ECO:0000256" key="9">
    <source>
        <dbReference type="ARBA" id="ARBA00022490"/>
    </source>
</evidence>
<evidence type="ECO:0000256" key="2">
    <source>
        <dbReference type="ARBA" id="ARBA00001911"/>
    </source>
</evidence>
<dbReference type="Proteomes" id="UP000826793">
    <property type="component" value="Unassembled WGS sequence"/>
</dbReference>
<comment type="subcellular location">
    <subcellularLocation>
        <location evidence="4 18">Cytoplasm</location>
    </subcellularLocation>
</comment>
<keyword evidence="16 18" id="KW-0456">Lyase</keyword>
<dbReference type="EC" id="4.2.3.4" evidence="7 18"/>
<evidence type="ECO:0000256" key="10">
    <source>
        <dbReference type="ARBA" id="ARBA00022605"/>
    </source>
</evidence>
<gene>
    <name evidence="18 21" type="primary">aroB</name>
    <name evidence="21" type="ORF">H9710_06225</name>
</gene>
<comment type="caution">
    <text evidence="21">The sequence shown here is derived from an EMBL/GenBank/DDBJ whole genome shotgun (WGS) entry which is preliminary data.</text>
</comment>
<evidence type="ECO:0000256" key="15">
    <source>
        <dbReference type="ARBA" id="ARBA00023141"/>
    </source>
</evidence>
<feature type="binding site" evidence="18">
    <location>
        <position position="258"/>
    </location>
    <ligand>
        <name>Zn(2+)</name>
        <dbReference type="ChEBI" id="CHEBI:29105"/>
    </ligand>
</feature>
<feature type="binding site" evidence="18">
    <location>
        <begin position="129"/>
        <end position="130"/>
    </location>
    <ligand>
        <name>NAD(+)</name>
        <dbReference type="ChEBI" id="CHEBI:57540"/>
    </ligand>
</feature>
<feature type="domain" description="3-dehydroquinate synthase N-terminal" evidence="19">
    <location>
        <begin position="67"/>
        <end position="179"/>
    </location>
</feature>
<dbReference type="GO" id="GO:0003856">
    <property type="term" value="F:3-dehydroquinate synthase activity"/>
    <property type="evidence" value="ECO:0007669"/>
    <property type="project" value="UniProtKB-UniRule"/>
</dbReference>
<dbReference type="Gene3D" id="3.40.50.1970">
    <property type="match status" value="1"/>
</dbReference>
<keyword evidence="10 18" id="KW-0028">Amino-acid biosynthesis</keyword>
<feature type="binding site" evidence="18">
    <location>
        <position position="184"/>
    </location>
    <ligand>
        <name>Zn(2+)</name>
        <dbReference type="ChEBI" id="CHEBI:29105"/>
    </ligand>
</feature>
<dbReference type="FunFam" id="3.40.50.1970:FF:000007">
    <property type="entry name" value="Pentafunctional AROM polypeptide"/>
    <property type="match status" value="1"/>
</dbReference>
<feature type="binding site" evidence="18">
    <location>
        <begin position="169"/>
        <end position="172"/>
    </location>
    <ligand>
        <name>NAD(+)</name>
        <dbReference type="ChEBI" id="CHEBI:57540"/>
    </ligand>
</feature>
<dbReference type="InterPro" id="IPR050071">
    <property type="entry name" value="Dehydroquinate_synthase"/>
</dbReference>
<dbReference type="GO" id="GO:0009423">
    <property type="term" value="P:chorismate biosynthetic process"/>
    <property type="evidence" value="ECO:0007669"/>
    <property type="project" value="UniProtKB-UniRule"/>
</dbReference>
<keyword evidence="17 18" id="KW-0170">Cobalt</keyword>
<feature type="binding site" evidence="18">
    <location>
        <begin position="105"/>
        <end position="109"/>
    </location>
    <ligand>
        <name>NAD(+)</name>
        <dbReference type="ChEBI" id="CHEBI:57540"/>
    </ligand>
</feature>
<dbReference type="Pfam" id="PF24621">
    <property type="entry name" value="DHQS_C"/>
    <property type="match status" value="1"/>
</dbReference>
<comment type="cofactor">
    <cofactor evidence="3">
        <name>Zn(2+)</name>
        <dbReference type="ChEBI" id="CHEBI:29105"/>
    </cofactor>
</comment>
<dbReference type="HAMAP" id="MF_00110">
    <property type="entry name" value="DHQ_synthase"/>
    <property type="match status" value="1"/>
</dbReference>
<feature type="binding site" evidence="18">
    <location>
        <position position="151"/>
    </location>
    <ligand>
        <name>NAD(+)</name>
        <dbReference type="ChEBI" id="CHEBI:57540"/>
    </ligand>
</feature>
<evidence type="ECO:0000256" key="13">
    <source>
        <dbReference type="ARBA" id="ARBA00022833"/>
    </source>
</evidence>
<evidence type="ECO:0000313" key="21">
    <source>
        <dbReference type="EMBL" id="HJB98158.1"/>
    </source>
</evidence>
<comment type="cofactor">
    <cofactor evidence="2 18">
        <name>NAD(+)</name>
        <dbReference type="ChEBI" id="CHEBI:57540"/>
    </cofactor>
</comment>
<evidence type="ECO:0000259" key="20">
    <source>
        <dbReference type="Pfam" id="PF24621"/>
    </source>
</evidence>
<evidence type="ECO:0000313" key="22">
    <source>
        <dbReference type="Proteomes" id="UP000826793"/>
    </source>
</evidence>
<evidence type="ECO:0000256" key="17">
    <source>
        <dbReference type="ARBA" id="ARBA00023285"/>
    </source>
</evidence>
<dbReference type="CDD" id="cd08195">
    <property type="entry name" value="DHQS"/>
    <property type="match status" value="1"/>
</dbReference>
<dbReference type="NCBIfam" id="TIGR01357">
    <property type="entry name" value="aroB"/>
    <property type="match status" value="1"/>
</dbReference>
<dbReference type="InterPro" id="IPR030963">
    <property type="entry name" value="DHQ_synth_fam"/>
</dbReference>
<name>A0A9D2MWN0_9FIRM</name>
<evidence type="ECO:0000256" key="4">
    <source>
        <dbReference type="ARBA" id="ARBA00004496"/>
    </source>
</evidence>
<evidence type="ECO:0000256" key="3">
    <source>
        <dbReference type="ARBA" id="ARBA00001947"/>
    </source>
</evidence>
<comment type="caution">
    <text evidence="18">Lacks conserved residue(s) required for the propagation of feature annotation.</text>
</comment>
<dbReference type="GO" id="GO:0009073">
    <property type="term" value="P:aromatic amino acid family biosynthetic process"/>
    <property type="evidence" value="ECO:0007669"/>
    <property type="project" value="UniProtKB-KW"/>
</dbReference>
<dbReference type="InterPro" id="IPR056179">
    <property type="entry name" value="DHQS_C"/>
</dbReference>
<evidence type="ECO:0000256" key="16">
    <source>
        <dbReference type="ARBA" id="ARBA00023239"/>
    </source>
</evidence>
<proteinExistence type="inferred from homology"/>
<protein>
    <recommendedName>
        <fullName evidence="8 18">3-dehydroquinate synthase</fullName>
        <shortName evidence="18">DHQS</shortName>
        <ecNumber evidence="7 18">4.2.3.4</ecNumber>
    </recommendedName>
</protein>
<evidence type="ECO:0000256" key="5">
    <source>
        <dbReference type="ARBA" id="ARBA00004661"/>
    </source>
</evidence>
<dbReference type="AlphaFoldDB" id="A0A9D2MWN0"/>
<sequence length="348" mass="37820">MQLHVQTAQPYQVYIEKGVLDRVGEIALLSRRVGAKVMLISETNVFPLYGERVKRSLEQAGFSVSVYVFPAGEGSKQIATVCDMYRALAEAGFTRTDFVVTLGGGVAGDMGGFAAATYLRGISFLQIPTSLLAQVDASVGGKTGVDLPFGKNLVGAFHQPFAVLTDPETLQTLPEHYFRDGMGEVVKYGCITDAPLFQALEAGTALDNLEDVLTRCIRCKKELVEQDARDTGRRMILNFGHTFGHALEKLHGFQDLAHGEAVGIGMVMACQVGERLGVTPAGTAERVLAVLRQYGLPTEDRFTWKEVVDATALDKKSDGETLRLILLSAVGESVIYPITREQLQTLME</sequence>
<evidence type="ECO:0000256" key="18">
    <source>
        <dbReference type="HAMAP-Rule" id="MF_00110"/>
    </source>
</evidence>
<feature type="domain" description="3-dehydroquinate synthase C-terminal" evidence="20">
    <location>
        <begin position="181"/>
        <end position="317"/>
    </location>
</feature>
<evidence type="ECO:0000256" key="12">
    <source>
        <dbReference type="ARBA" id="ARBA00022741"/>
    </source>
</evidence>
<keyword evidence="12 18" id="KW-0547">Nucleotide-binding</keyword>
<dbReference type="GO" id="GO:0000166">
    <property type="term" value="F:nucleotide binding"/>
    <property type="evidence" value="ECO:0007669"/>
    <property type="project" value="UniProtKB-KW"/>
</dbReference>
<evidence type="ECO:0000256" key="7">
    <source>
        <dbReference type="ARBA" id="ARBA00013031"/>
    </source>
</evidence>
<keyword evidence="11 18" id="KW-0479">Metal-binding</keyword>
<feature type="binding site" evidence="18">
    <location>
        <position position="241"/>
    </location>
    <ligand>
        <name>Zn(2+)</name>
        <dbReference type="ChEBI" id="CHEBI:29105"/>
    </ligand>
</feature>
<dbReference type="GO" id="GO:0008652">
    <property type="term" value="P:amino acid biosynthetic process"/>
    <property type="evidence" value="ECO:0007669"/>
    <property type="project" value="UniProtKB-KW"/>
</dbReference>
<keyword evidence="15 18" id="KW-0057">Aromatic amino acid biosynthesis</keyword>
<evidence type="ECO:0000256" key="8">
    <source>
        <dbReference type="ARBA" id="ARBA00017684"/>
    </source>
</evidence>
<feature type="binding site" evidence="18">
    <location>
        <position position="142"/>
    </location>
    <ligand>
        <name>NAD(+)</name>
        <dbReference type="ChEBI" id="CHEBI:57540"/>
    </ligand>
</feature>
<dbReference type="PANTHER" id="PTHR43622">
    <property type="entry name" value="3-DEHYDROQUINATE SYNTHASE"/>
    <property type="match status" value="1"/>
</dbReference>
<reference evidence="21" key="1">
    <citation type="journal article" date="2021" name="PeerJ">
        <title>Extensive microbial diversity within the chicken gut microbiome revealed by metagenomics and culture.</title>
        <authorList>
            <person name="Gilroy R."/>
            <person name="Ravi A."/>
            <person name="Getino M."/>
            <person name="Pursley I."/>
            <person name="Horton D.L."/>
            <person name="Alikhan N.F."/>
            <person name="Baker D."/>
            <person name="Gharbi K."/>
            <person name="Hall N."/>
            <person name="Watson M."/>
            <person name="Adriaenssens E.M."/>
            <person name="Foster-Nyarko E."/>
            <person name="Jarju S."/>
            <person name="Secka A."/>
            <person name="Antonio M."/>
            <person name="Oren A."/>
            <person name="Chaudhuri R.R."/>
            <person name="La Ragione R."/>
            <person name="Hildebrand F."/>
            <person name="Pallen M.J."/>
        </authorList>
    </citation>
    <scope>NUCLEOTIDE SEQUENCE</scope>
    <source>
        <strain evidence="21">CHK185-1770</strain>
    </source>
</reference>
<comment type="function">
    <text evidence="18">Catalyzes the conversion of 3-deoxy-D-arabino-heptulosonate 7-phosphate (DAHP) to dehydroquinate (DHQ).</text>
</comment>
<evidence type="ECO:0000259" key="19">
    <source>
        <dbReference type="Pfam" id="PF01761"/>
    </source>
</evidence>